<reference evidence="4" key="1">
    <citation type="journal article" date="2019" name="Int. J. Syst. Evol. Microbiol.">
        <title>The Global Catalogue of Microorganisms (GCM) 10K type strain sequencing project: providing services to taxonomists for standard genome sequencing and annotation.</title>
        <authorList>
            <consortium name="The Broad Institute Genomics Platform"/>
            <consortium name="The Broad Institute Genome Sequencing Center for Infectious Disease"/>
            <person name="Wu L."/>
            <person name="Ma J."/>
        </authorList>
    </citation>
    <scope>NUCLEOTIDE SEQUENCE [LARGE SCALE GENOMIC DNA]</scope>
    <source>
        <strain evidence="4">JCM 4565</strain>
    </source>
</reference>
<proteinExistence type="predicted"/>
<dbReference type="Proteomes" id="UP001500063">
    <property type="component" value="Unassembled WGS sequence"/>
</dbReference>
<feature type="signal peptide" evidence="2">
    <location>
        <begin position="1"/>
        <end position="30"/>
    </location>
</feature>
<comment type="caution">
    <text evidence="3">The sequence shown here is derived from an EMBL/GenBank/DDBJ whole genome shotgun (WGS) entry which is preliminary data.</text>
</comment>
<feature type="chain" id="PRO_5046494785" evidence="2">
    <location>
        <begin position="31"/>
        <end position="94"/>
    </location>
</feature>
<organism evidence="3 4">
    <name type="scientific">Streptomyces blastmyceticus</name>
    <dbReference type="NCBI Taxonomy" id="68180"/>
    <lineage>
        <taxon>Bacteria</taxon>
        <taxon>Bacillati</taxon>
        <taxon>Actinomycetota</taxon>
        <taxon>Actinomycetes</taxon>
        <taxon>Kitasatosporales</taxon>
        <taxon>Streptomycetaceae</taxon>
        <taxon>Streptomyces</taxon>
    </lineage>
</organism>
<evidence type="ECO:0000256" key="1">
    <source>
        <dbReference type="SAM" id="MobiDB-lite"/>
    </source>
</evidence>
<evidence type="ECO:0000256" key="2">
    <source>
        <dbReference type="SAM" id="SignalP"/>
    </source>
</evidence>
<evidence type="ECO:0000313" key="4">
    <source>
        <dbReference type="Proteomes" id="UP001500063"/>
    </source>
</evidence>
<feature type="compositionally biased region" description="Polar residues" evidence="1">
    <location>
        <begin position="45"/>
        <end position="58"/>
    </location>
</feature>
<gene>
    <name evidence="3" type="ORF">GCM10010319_24100</name>
</gene>
<feature type="region of interest" description="Disordered" evidence="1">
    <location>
        <begin position="41"/>
        <end position="94"/>
    </location>
</feature>
<sequence>MSAVLTRSRARGHGVVTASVLALALCGGLAACFPGGGQAPDVSVTDASAAQPTGQSAEPMQASKPTRLRIPSAGFVCRNPRRRQGAGDPERLQQ</sequence>
<dbReference type="EMBL" id="BAAABW010000013">
    <property type="protein sequence ID" value="GAA0346753.1"/>
    <property type="molecule type" value="Genomic_DNA"/>
</dbReference>
<evidence type="ECO:0000313" key="3">
    <source>
        <dbReference type="EMBL" id="GAA0346753.1"/>
    </source>
</evidence>
<protein>
    <submittedName>
        <fullName evidence="3">Uncharacterized protein</fullName>
    </submittedName>
</protein>
<accession>A0ABP3GKR9</accession>
<dbReference type="PROSITE" id="PS51257">
    <property type="entry name" value="PROKAR_LIPOPROTEIN"/>
    <property type="match status" value="1"/>
</dbReference>
<keyword evidence="2" id="KW-0732">Signal</keyword>
<keyword evidence="4" id="KW-1185">Reference proteome</keyword>
<name>A0ABP3GKR9_9ACTN</name>